<dbReference type="RefSeq" id="WP_146175030.1">
    <property type="nucleotide sequence ID" value="NZ_PVTF01000013.1"/>
</dbReference>
<keyword evidence="5 7" id="KW-1133">Transmembrane helix</keyword>
<feature type="domain" description="Major facilitator superfamily (MFS) profile" evidence="8">
    <location>
        <begin position="15"/>
        <end position="388"/>
    </location>
</feature>
<comment type="subcellular location">
    <subcellularLocation>
        <location evidence="1">Cell membrane</location>
        <topology evidence="1">Multi-pass membrane protein</topology>
    </subcellularLocation>
</comment>
<dbReference type="AlphaFoldDB" id="A0A2T0SQA0"/>
<feature type="transmembrane region" description="Helical" evidence="7">
    <location>
        <begin position="138"/>
        <end position="157"/>
    </location>
</feature>
<comment type="caution">
    <text evidence="9">The sequence shown here is derived from an EMBL/GenBank/DDBJ whole genome shotgun (WGS) entry which is preliminary data.</text>
</comment>
<reference evidence="9 10" key="1">
    <citation type="submission" date="2018-03" db="EMBL/GenBank/DDBJ databases">
        <title>Genomic Encyclopedia of Archaeal and Bacterial Type Strains, Phase II (KMG-II): from individual species to whole genera.</title>
        <authorList>
            <person name="Goeker M."/>
        </authorList>
    </citation>
    <scope>NUCLEOTIDE SEQUENCE [LARGE SCALE GENOMIC DNA]</scope>
    <source>
        <strain evidence="9 10">DSM 44720</strain>
    </source>
</reference>
<keyword evidence="6 7" id="KW-0472">Membrane</keyword>
<protein>
    <submittedName>
        <fullName evidence="9">Fucose permease</fullName>
    </submittedName>
</protein>
<dbReference type="PANTHER" id="PTHR23514:SF3">
    <property type="entry name" value="BYPASS OF STOP CODON PROTEIN 6"/>
    <property type="match status" value="1"/>
</dbReference>
<feature type="transmembrane region" description="Helical" evidence="7">
    <location>
        <begin position="353"/>
        <end position="373"/>
    </location>
</feature>
<feature type="transmembrane region" description="Helical" evidence="7">
    <location>
        <begin position="79"/>
        <end position="100"/>
    </location>
</feature>
<comment type="similarity">
    <text evidence="2">Belongs to the major facilitator superfamily.</text>
</comment>
<dbReference type="GO" id="GO:0005886">
    <property type="term" value="C:plasma membrane"/>
    <property type="evidence" value="ECO:0007669"/>
    <property type="project" value="UniProtKB-SubCell"/>
</dbReference>
<dbReference type="Gene3D" id="1.20.1250.20">
    <property type="entry name" value="MFS general substrate transporter like domains"/>
    <property type="match status" value="2"/>
</dbReference>
<keyword evidence="3" id="KW-0813">Transport</keyword>
<feature type="transmembrane region" description="Helical" evidence="7">
    <location>
        <begin position="106"/>
        <end position="126"/>
    </location>
</feature>
<evidence type="ECO:0000256" key="7">
    <source>
        <dbReference type="SAM" id="Phobius"/>
    </source>
</evidence>
<evidence type="ECO:0000256" key="2">
    <source>
        <dbReference type="ARBA" id="ARBA00008335"/>
    </source>
</evidence>
<sequence length="388" mass="37689">MRFSAEFSRSSPAYLAITAAVGFLALGAATSSLGPSLPALQERHGLGATGVSLLVAVFSAGSAVGVVVAGVLRRRVTGRAGLVGGAGALAVGCGLVPVAADGVLAAGALFVAGIGFGAVDLVANLVVANGFGRRGGAVLSLVSAAFGVSAVVLPLVIGRAPGNLALPYLVAAAVAVVFAVLAAGLRMPLVLPAPSGVASRAELRVVVLLAAIVLGYVALEGGIAGWETTHLRGTTELSAGAAVDAVALFWFGLTAGRVLGAPLALRWHPGRLVVVSLALGAAAVAVAALTPYAVAAYAVAGLVIAPVFPAVVGWHAMAVPSGRGATAVFAAGLAGPIVGSPLIGVATDATGAAAVPWVLAGFALVTAAAAGFARRRAPEATTVDPVRL</sequence>
<evidence type="ECO:0000256" key="1">
    <source>
        <dbReference type="ARBA" id="ARBA00004651"/>
    </source>
</evidence>
<dbReference type="InterPro" id="IPR020846">
    <property type="entry name" value="MFS_dom"/>
</dbReference>
<dbReference type="GO" id="GO:0022857">
    <property type="term" value="F:transmembrane transporter activity"/>
    <property type="evidence" value="ECO:0007669"/>
    <property type="project" value="InterPro"/>
</dbReference>
<keyword evidence="4 7" id="KW-0812">Transmembrane</keyword>
<feature type="transmembrane region" description="Helical" evidence="7">
    <location>
        <begin position="51"/>
        <end position="72"/>
    </location>
</feature>
<dbReference type="InterPro" id="IPR036259">
    <property type="entry name" value="MFS_trans_sf"/>
</dbReference>
<dbReference type="InterPro" id="IPR011701">
    <property type="entry name" value="MFS"/>
</dbReference>
<dbReference type="SUPFAM" id="SSF103473">
    <property type="entry name" value="MFS general substrate transporter"/>
    <property type="match status" value="1"/>
</dbReference>
<dbReference type="Proteomes" id="UP000239494">
    <property type="component" value="Unassembled WGS sequence"/>
</dbReference>
<organism evidence="9 10">
    <name type="scientific">Umezawaea tangerina</name>
    <dbReference type="NCBI Taxonomy" id="84725"/>
    <lineage>
        <taxon>Bacteria</taxon>
        <taxon>Bacillati</taxon>
        <taxon>Actinomycetota</taxon>
        <taxon>Actinomycetes</taxon>
        <taxon>Pseudonocardiales</taxon>
        <taxon>Pseudonocardiaceae</taxon>
        <taxon>Umezawaea</taxon>
    </lineage>
</organism>
<evidence type="ECO:0000256" key="3">
    <source>
        <dbReference type="ARBA" id="ARBA00022448"/>
    </source>
</evidence>
<feature type="transmembrane region" description="Helical" evidence="7">
    <location>
        <begin position="295"/>
        <end position="314"/>
    </location>
</feature>
<feature type="transmembrane region" description="Helical" evidence="7">
    <location>
        <begin position="326"/>
        <end position="347"/>
    </location>
</feature>
<dbReference type="InterPro" id="IPR051788">
    <property type="entry name" value="MFS_Transporter"/>
</dbReference>
<evidence type="ECO:0000313" key="10">
    <source>
        <dbReference type="Proteomes" id="UP000239494"/>
    </source>
</evidence>
<accession>A0A2T0SQA0</accession>
<name>A0A2T0SQA0_9PSEU</name>
<dbReference type="Pfam" id="PF07690">
    <property type="entry name" value="MFS_1"/>
    <property type="match status" value="1"/>
</dbReference>
<evidence type="ECO:0000256" key="5">
    <source>
        <dbReference type="ARBA" id="ARBA00022989"/>
    </source>
</evidence>
<evidence type="ECO:0000256" key="4">
    <source>
        <dbReference type="ARBA" id="ARBA00022692"/>
    </source>
</evidence>
<gene>
    <name evidence="9" type="ORF">CLV43_11312</name>
</gene>
<feature type="transmembrane region" description="Helical" evidence="7">
    <location>
        <begin position="272"/>
        <end position="289"/>
    </location>
</feature>
<keyword evidence="10" id="KW-1185">Reference proteome</keyword>
<feature type="transmembrane region" description="Helical" evidence="7">
    <location>
        <begin position="12"/>
        <end position="31"/>
    </location>
</feature>
<dbReference type="PROSITE" id="PS50850">
    <property type="entry name" value="MFS"/>
    <property type="match status" value="1"/>
</dbReference>
<dbReference type="OrthoDB" id="62126at2"/>
<feature type="transmembrane region" description="Helical" evidence="7">
    <location>
        <begin position="239"/>
        <end position="260"/>
    </location>
</feature>
<feature type="transmembrane region" description="Helical" evidence="7">
    <location>
        <begin position="201"/>
        <end position="219"/>
    </location>
</feature>
<dbReference type="PANTHER" id="PTHR23514">
    <property type="entry name" value="BYPASS OF STOP CODON PROTEIN 6"/>
    <property type="match status" value="1"/>
</dbReference>
<dbReference type="EMBL" id="PVTF01000013">
    <property type="protein sequence ID" value="PRY35585.1"/>
    <property type="molecule type" value="Genomic_DNA"/>
</dbReference>
<feature type="transmembrane region" description="Helical" evidence="7">
    <location>
        <begin position="169"/>
        <end position="189"/>
    </location>
</feature>
<evidence type="ECO:0000313" key="9">
    <source>
        <dbReference type="EMBL" id="PRY35585.1"/>
    </source>
</evidence>
<evidence type="ECO:0000256" key="6">
    <source>
        <dbReference type="ARBA" id="ARBA00023136"/>
    </source>
</evidence>
<evidence type="ECO:0000259" key="8">
    <source>
        <dbReference type="PROSITE" id="PS50850"/>
    </source>
</evidence>
<proteinExistence type="inferred from homology"/>